<sequence>MTEQIAVRGDHRRIGGLEDTATASTTTRGEGDPSGAYPTRRRADEDKTIRRAGRNPAGGGNCDIEDSLGAGRDSCARARSDRFRWPAVPASRKSRFFFAPARRISLAQVSGGRLSQSDAPFYRGPPPVLQSSSFLYPSAILLCPLQ</sequence>
<accession>A0A914VJ89</accession>
<dbReference type="AlphaFoldDB" id="A0A914VJ89"/>
<reference evidence="3" key="1">
    <citation type="submission" date="2022-11" db="UniProtKB">
        <authorList>
            <consortium name="WormBaseParasite"/>
        </authorList>
    </citation>
    <scope>IDENTIFICATION</scope>
</reference>
<dbReference type="WBParaSite" id="PSAMB.scaffold2058size25693.g16242.t1">
    <property type="protein sequence ID" value="PSAMB.scaffold2058size25693.g16242.t1"/>
    <property type="gene ID" value="PSAMB.scaffold2058size25693.g16242"/>
</dbReference>
<evidence type="ECO:0000313" key="3">
    <source>
        <dbReference type="WBParaSite" id="PSAMB.scaffold2058size25693.g16242.t1"/>
    </source>
</evidence>
<proteinExistence type="predicted"/>
<organism evidence="2 3">
    <name type="scientific">Plectus sambesii</name>
    <dbReference type="NCBI Taxonomy" id="2011161"/>
    <lineage>
        <taxon>Eukaryota</taxon>
        <taxon>Metazoa</taxon>
        <taxon>Ecdysozoa</taxon>
        <taxon>Nematoda</taxon>
        <taxon>Chromadorea</taxon>
        <taxon>Plectida</taxon>
        <taxon>Plectina</taxon>
        <taxon>Plectoidea</taxon>
        <taxon>Plectidae</taxon>
        <taxon>Plectus</taxon>
    </lineage>
</organism>
<name>A0A914VJ89_9BILA</name>
<evidence type="ECO:0000313" key="2">
    <source>
        <dbReference type="Proteomes" id="UP000887566"/>
    </source>
</evidence>
<feature type="region of interest" description="Disordered" evidence="1">
    <location>
        <begin position="1"/>
        <end position="70"/>
    </location>
</feature>
<evidence type="ECO:0000256" key="1">
    <source>
        <dbReference type="SAM" id="MobiDB-lite"/>
    </source>
</evidence>
<dbReference type="Proteomes" id="UP000887566">
    <property type="component" value="Unplaced"/>
</dbReference>
<protein>
    <submittedName>
        <fullName evidence="3">Uncharacterized protein</fullName>
    </submittedName>
</protein>
<keyword evidence="2" id="KW-1185">Reference proteome</keyword>